<reference evidence="2 3" key="1">
    <citation type="submission" date="2024-10" db="EMBL/GenBank/DDBJ databases">
        <authorList>
            <person name="Kim D."/>
        </authorList>
    </citation>
    <scope>NUCLEOTIDE SEQUENCE [LARGE SCALE GENOMIC DNA]</scope>
    <source>
        <strain evidence="2">BH-2024</strain>
    </source>
</reference>
<feature type="compositionally biased region" description="Polar residues" evidence="1">
    <location>
        <begin position="243"/>
        <end position="269"/>
    </location>
</feature>
<evidence type="ECO:0000313" key="2">
    <source>
        <dbReference type="EMBL" id="KAL3114919.1"/>
    </source>
</evidence>
<feature type="compositionally biased region" description="Basic and acidic residues" evidence="1">
    <location>
        <begin position="564"/>
        <end position="574"/>
    </location>
</feature>
<feature type="region of interest" description="Disordered" evidence="1">
    <location>
        <begin position="230"/>
        <end position="283"/>
    </location>
</feature>
<sequence>MKPSKFQSYNLCTSFTNTTETTHCDTEIMNVTYAIIDTDRITSQIFHDVRLFCIQDEIDVGITRRLVGYCVPLQSYEKEFEASPEPTRLIIPTEAFDNQFVDTFTNHYKFKIRPMFVVPADANAFQQMFRSAPPLLCAHRILKSSTICIRTDMEPSSTRMALPSQMSKLVQDKFRLNCNPHLVPIRLSCGSECFLLLDLAEHCRDTYDAKKEPEFGHYRFRGQPIEEAKALSSHTTEEEGKLSSANFGSCSPPSNSVMECSTTTEQRPGTSEHIDNDDHCSSPPVKPLTYAQVAANRPRRKSYNLCTTFTNTTETTHCDTEIMNVTYAIIDTDRITSQIFHDVRLFCIQDEIDVGITRRLVGYCVPLQSYEKEFEASPEPTRLIIPTEAFDNQFVDTFTNHYKFKIRPMFVVPADANAFQQMFRSAPPLLCAHRILKSSTICIRTDMEPSSTRMALPSQMSKLVQDKFRLNCNPHLVPIRLSCGSECFLLLDLAEHCRDTYDAKKEPEFGHYRFRGQPIEEAKALSSHTTEEEGKLSSANFGSCSPPSNSVMECSTTTEQRPGTSEHIDNDDHCSSPPVKPLTYAQAAANRPRRNTASNLDTKSFPFSNVK</sequence>
<organism evidence="2 3">
    <name type="scientific">Heterodera trifolii</name>
    <dbReference type="NCBI Taxonomy" id="157864"/>
    <lineage>
        <taxon>Eukaryota</taxon>
        <taxon>Metazoa</taxon>
        <taxon>Ecdysozoa</taxon>
        <taxon>Nematoda</taxon>
        <taxon>Chromadorea</taxon>
        <taxon>Rhabditida</taxon>
        <taxon>Tylenchina</taxon>
        <taxon>Tylenchomorpha</taxon>
        <taxon>Tylenchoidea</taxon>
        <taxon>Heteroderidae</taxon>
        <taxon>Heteroderinae</taxon>
        <taxon>Heterodera</taxon>
    </lineage>
</organism>
<dbReference type="Proteomes" id="UP001620626">
    <property type="component" value="Unassembled WGS sequence"/>
</dbReference>
<accession>A0ABD2LIC9</accession>
<protein>
    <submittedName>
        <fullName evidence="2">Uncharacterized protein</fullName>
    </submittedName>
</protein>
<comment type="caution">
    <text evidence="2">The sequence shown here is derived from an EMBL/GenBank/DDBJ whole genome shotgun (WGS) entry which is preliminary data.</text>
</comment>
<feature type="compositionally biased region" description="Basic and acidic residues" evidence="1">
    <location>
        <begin position="270"/>
        <end position="280"/>
    </location>
</feature>
<proteinExistence type="predicted"/>
<feature type="compositionally biased region" description="Basic and acidic residues" evidence="1">
    <location>
        <begin position="230"/>
        <end position="241"/>
    </location>
</feature>
<dbReference type="AlphaFoldDB" id="A0ABD2LIC9"/>
<evidence type="ECO:0000313" key="3">
    <source>
        <dbReference type="Proteomes" id="UP001620626"/>
    </source>
</evidence>
<keyword evidence="3" id="KW-1185">Reference proteome</keyword>
<feature type="compositionally biased region" description="Polar residues" evidence="1">
    <location>
        <begin position="595"/>
        <end position="611"/>
    </location>
</feature>
<evidence type="ECO:0000256" key="1">
    <source>
        <dbReference type="SAM" id="MobiDB-lite"/>
    </source>
</evidence>
<feature type="compositionally biased region" description="Basic and acidic residues" evidence="1">
    <location>
        <begin position="524"/>
        <end position="535"/>
    </location>
</feature>
<feature type="region of interest" description="Disordered" evidence="1">
    <location>
        <begin position="524"/>
        <end position="611"/>
    </location>
</feature>
<gene>
    <name evidence="2" type="ORF">niasHT_011355</name>
</gene>
<dbReference type="EMBL" id="JBICBT010000406">
    <property type="protein sequence ID" value="KAL3114919.1"/>
    <property type="molecule type" value="Genomic_DNA"/>
</dbReference>
<name>A0ABD2LIC9_9BILA</name>
<feature type="compositionally biased region" description="Polar residues" evidence="1">
    <location>
        <begin position="537"/>
        <end position="563"/>
    </location>
</feature>